<dbReference type="InterPro" id="IPR052367">
    <property type="entry name" value="Thiosulfate_ST/Rhodanese-like"/>
</dbReference>
<sequence length="118" mass="12364">MFGLLKGKTRIAVSDVVSGLDAGTLVLVDVRDAGELRGSGKAKGAINVPMIDLQMKANPSSPECLPAFKQGKHIVVYCASGARSAGAKRMLGQFGHDHVDNLGGLYDWVQAGGELEQV</sequence>
<dbReference type="SUPFAM" id="SSF52821">
    <property type="entry name" value="Rhodanese/Cell cycle control phosphatase"/>
    <property type="match status" value="1"/>
</dbReference>
<keyword evidence="2" id="KW-1185">Reference proteome</keyword>
<protein>
    <submittedName>
        <fullName evidence="1">Rhodanese-like domain protein</fullName>
    </submittedName>
</protein>
<dbReference type="RefSeq" id="WP_062215746.1">
    <property type="nucleotide sequence ID" value="NZ_CP012023.1"/>
</dbReference>
<dbReference type="Pfam" id="PF00581">
    <property type="entry name" value="Rhodanese"/>
    <property type="match status" value="1"/>
</dbReference>
<dbReference type="Gene3D" id="3.40.250.10">
    <property type="entry name" value="Rhodanese-like domain"/>
    <property type="match status" value="1"/>
</dbReference>
<evidence type="ECO:0000313" key="2">
    <source>
        <dbReference type="Proteomes" id="UP000064920"/>
    </source>
</evidence>
<organism evidence="1 2">
    <name type="scientific">Celeribacter marinus</name>
    <dbReference type="NCBI Taxonomy" id="1397108"/>
    <lineage>
        <taxon>Bacteria</taxon>
        <taxon>Pseudomonadati</taxon>
        <taxon>Pseudomonadota</taxon>
        <taxon>Alphaproteobacteria</taxon>
        <taxon>Rhodobacterales</taxon>
        <taxon>Roseobacteraceae</taxon>
        <taxon>Celeribacter</taxon>
    </lineage>
</organism>
<dbReference type="KEGG" id="cmar:IMCC12053_705"/>
<dbReference type="PROSITE" id="PS50206">
    <property type="entry name" value="RHODANESE_3"/>
    <property type="match status" value="1"/>
</dbReference>
<proteinExistence type="predicted"/>
<dbReference type="STRING" id="1397108.IMCC12053_705"/>
<dbReference type="OrthoDB" id="9807812at2"/>
<dbReference type="PANTHER" id="PTHR45431:SF3">
    <property type="entry name" value="RHODANESE-LIKE DOMAIN-CONTAINING PROTEIN 15, CHLOROPLASTIC"/>
    <property type="match status" value="1"/>
</dbReference>
<evidence type="ECO:0000313" key="1">
    <source>
        <dbReference type="EMBL" id="ALI54653.1"/>
    </source>
</evidence>
<dbReference type="AlphaFoldDB" id="A0A0N7HIA2"/>
<dbReference type="PATRIC" id="fig|1397108.4.peg.730"/>
<dbReference type="EMBL" id="CP012023">
    <property type="protein sequence ID" value="ALI54653.1"/>
    <property type="molecule type" value="Genomic_DNA"/>
</dbReference>
<reference evidence="1 2" key="1">
    <citation type="submission" date="2015-05" db="EMBL/GenBank/DDBJ databases">
        <authorList>
            <person name="Wang D.B."/>
            <person name="Wang M."/>
        </authorList>
    </citation>
    <scope>NUCLEOTIDE SEQUENCE [LARGE SCALE GENOMIC DNA]</scope>
    <source>
        <strain evidence="1 2">IMCC 12053</strain>
    </source>
</reference>
<dbReference type="InterPro" id="IPR036873">
    <property type="entry name" value="Rhodanese-like_dom_sf"/>
</dbReference>
<accession>A0A0N7HIA2</accession>
<dbReference type="InterPro" id="IPR001763">
    <property type="entry name" value="Rhodanese-like_dom"/>
</dbReference>
<name>A0A0N7HIA2_9RHOB</name>
<dbReference type="Proteomes" id="UP000064920">
    <property type="component" value="Chromosome"/>
</dbReference>
<gene>
    <name evidence="1" type="ORF">IMCC12053_705</name>
</gene>
<dbReference type="SMART" id="SM00450">
    <property type="entry name" value="RHOD"/>
    <property type="match status" value="1"/>
</dbReference>
<dbReference type="PANTHER" id="PTHR45431">
    <property type="entry name" value="RHODANESE-LIKE DOMAIN-CONTAINING PROTEIN 15, CHLOROPLASTIC"/>
    <property type="match status" value="1"/>
</dbReference>